<comment type="similarity">
    <text evidence="2">Belongs to the complex I subunit 4 family.</text>
</comment>
<dbReference type="Pfam" id="PF00361">
    <property type="entry name" value="Proton_antipo_M"/>
    <property type="match status" value="1"/>
</dbReference>
<feature type="transmembrane region" description="Helical" evidence="7">
    <location>
        <begin position="6"/>
        <end position="22"/>
    </location>
</feature>
<feature type="transmembrane region" description="Helical" evidence="7">
    <location>
        <begin position="128"/>
        <end position="148"/>
    </location>
</feature>
<name>A0A377PSU9_9HELI</name>
<evidence type="ECO:0000313" key="10">
    <source>
        <dbReference type="EMBL" id="TLD99405.1"/>
    </source>
</evidence>
<accession>A0A377PSU9</accession>
<dbReference type="InterPro" id="IPR010227">
    <property type="entry name" value="NADH_Q_OxRdtase_chainM/4"/>
</dbReference>
<evidence type="ECO:0000313" key="11">
    <source>
        <dbReference type="Proteomes" id="UP000029922"/>
    </source>
</evidence>
<feature type="transmembrane region" description="Helical" evidence="7">
    <location>
        <begin position="406"/>
        <end position="428"/>
    </location>
</feature>
<feature type="transmembrane region" description="Helical" evidence="7">
    <location>
        <begin position="329"/>
        <end position="352"/>
    </location>
</feature>
<comment type="subcellular location">
    <subcellularLocation>
        <location evidence="1">Endomembrane system</location>
        <topology evidence="1">Multi-pass membrane protein</topology>
    </subcellularLocation>
    <subcellularLocation>
        <location evidence="6">Membrane</location>
        <topology evidence="6">Multi-pass membrane protein</topology>
    </subcellularLocation>
</comment>
<dbReference type="NCBIfam" id="TIGR01972">
    <property type="entry name" value="NDH_I_M"/>
    <property type="match status" value="1"/>
</dbReference>
<dbReference type="GO" id="GO:0015990">
    <property type="term" value="P:electron transport coupled proton transport"/>
    <property type="evidence" value="ECO:0007669"/>
    <property type="project" value="TreeGrafter"/>
</dbReference>
<evidence type="ECO:0000256" key="5">
    <source>
        <dbReference type="ARBA" id="ARBA00023136"/>
    </source>
</evidence>
<dbReference type="PANTHER" id="PTHR43507">
    <property type="entry name" value="NADH-UBIQUINONE OXIDOREDUCTASE CHAIN 4"/>
    <property type="match status" value="1"/>
</dbReference>
<feature type="domain" description="NADH:quinone oxidoreductase/Mrp antiporter transmembrane" evidence="8">
    <location>
        <begin position="124"/>
        <end position="417"/>
    </location>
</feature>
<dbReference type="EC" id="1.6.5.-" evidence="10"/>
<feature type="transmembrane region" description="Helical" evidence="7">
    <location>
        <begin position="72"/>
        <end position="97"/>
    </location>
</feature>
<keyword evidence="12" id="KW-1185">Reference proteome</keyword>
<gene>
    <name evidence="9" type="primary">nuoM</name>
    <name evidence="10" type="ORF">LS73_007360</name>
    <name evidence="9" type="ORF">NCTC12714_00267</name>
</gene>
<feature type="transmembrane region" description="Helical" evidence="7">
    <location>
        <begin position="272"/>
        <end position="291"/>
    </location>
</feature>
<feature type="transmembrane region" description="Helical" evidence="7">
    <location>
        <begin position="455"/>
        <end position="476"/>
    </location>
</feature>
<protein>
    <submittedName>
        <fullName evidence="9">NADH dehydrogenase subunit M</fullName>
        <ecNumber evidence="9">1.6.5.11</ecNumber>
        <ecNumber evidence="9">1.6.5.3</ecNumber>
    </submittedName>
    <submittedName>
        <fullName evidence="10">NADH-quinone oxidoreductase subunit M</fullName>
        <ecNumber evidence="10">1.6.5.-</ecNumber>
    </submittedName>
</protein>
<dbReference type="GO" id="GO:0003954">
    <property type="term" value="F:NADH dehydrogenase activity"/>
    <property type="evidence" value="ECO:0007669"/>
    <property type="project" value="TreeGrafter"/>
</dbReference>
<dbReference type="EMBL" id="JRPD02000018">
    <property type="protein sequence ID" value="TLD99405.1"/>
    <property type="molecule type" value="Genomic_DNA"/>
</dbReference>
<dbReference type="PRINTS" id="PR01437">
    <property type="entry name" value="NUOXDRDTASE4"/>
</dbReference>
<feature type="transmembrane region" description="Helical" evidence="7">
    <location>
        <begin position="303"/>
        <end position="323"/>
    </location>
</feature>
<dbReference type="GO" id="GO:0048039">
    <property type="term" value="F:ubiquinone binding"/>
    <property type="evidence" value="ECO:0007669"/>
    <property type="project" value="TreeGrafter"/>
</dbReference>
<reference evidence="9 12" key="2">
    <citation type="submission" date="2018-06" db="EMBL/GenBank/DDBJ databases">
        <authorList>
            <consortium name="Pathogen Informatics"/>
            <person name="Doyle S."/>
        </authorList>
    </citation>
    <scope>NUCLEOTIDE SEQUENCE [LARGE SCALE GENOMIC DNA]</scope>
    <source>
        <strain evidence="9 12">NCTC12714</strain>
    </source>
</reference>
<evidence type="ECO:0000313" key="9">
    <source>
        <dbReference type="EMBL" id="STQ85482.1"/>
    </source>
</evidence>
<dbReference type="Proteomes" id="UP000029922">
    <property type="component" value="Unassembled WGS sequence"/>
</dbReference>
<dbReference type="AlphaFoldDB" id="A0A377PSU9"/>
<keyword evidence="5 7" id="KW-0472">Membrane</keyword>
<reference evidence="10 11" key="1">
    <citation type="journal article" date="2014" name="Genome Announc.">
        <title>Draft genome sequences of eight enterohepatic helicobacter species isolated from both laboratory and wild rodents.</title>
        <authorList>
            <person name="Sheh A."/>
            <person name="Shen Z."/>
            <person name="Fox J.G."/>
        </authorList>
    </citation>
    <scope>NUCLEOTIDE SEQUENCE [LARGE SCALE GENOMIC DNA]</scope>
    <source>
        <strain evidence="10 11">ST1</strain>
    </source>
</reference>
<dbReference type="OrthoDB" id="9805769at2"/>
<feature type="transmembrane region" description="Helical" evidence="7">
    <location>
        <begin position="34"/>
        <end position="52"/>
    </location>
</feature>
<dbReference type="EC" id="1.6.5.11" evidence="9"/>
<evidence type="ECO:0000256" key="4">
    <source>
        <dbReference type="ARBA" id="ARBA00022989"/>
    </source>
</evidence>
<dbReference type="EC" id="1.6.5.3" evidence="9"/>
<dbReference type="EMBL" id="UGJE01000002">
    <property type="protein sequence ID" value="STQ85482.1"/>
    <property type="molecule type" value="Genomic_DNA"/>
</dbReference>
<dbReference type="InterPro" id="IPR003918">
    <property type="entry name" value="NADH_UbQ_OxRdtase"/>
</dbReference>
<sequence length="604" mass="67756">MEYLLSLIIACPLVACLFVFMFDDGGAKRFGRIISFVELGLVVALWACYLPDYVDGQFFSTFALIPRLGVDFATSVDGISLFLVVLTAFIMFIATIYLRRIDDAKPFVVCLLSLEGILMALFTSENALMFYTFWELALLPVLYIVGVWGSGQKVYIGLKFFIYTFASSLIMLLAIVYMGYLYYQQTGMWSFNISSWKSVYINIPFETQIWLFLAFFISIAVKIPIIPFHTWLPHIYSEAPALGSVMLSALLSKMGTYALLRFPLPLFPDASIYFMPLISILAVIMVVYAGIIAFKQSDIKKVIAYSSISHMGIVVLGIFSFNGEGISGAVFMMVAHGITSSGLFLLAGMLYYRTMTRHIDEFGGVASVMPHYSALFAIVMMSNVGLPLTIGFVGEFLSLYGFFQTSVILTAIAGTTLIISASYMLYLFKNVFYGYSYLQNKTFFGNLKDLNFKEYCAIMPIIAVIIWLGVFPNTLLKPMQISVQKLIATMYTLSINQISKDHLLSVNGGLIGPMIDHFYDNSIYKLKPLSKEEKEELINSEFENHLSYCIQQYGNRLHISNDEYKDISNCLILLNSNRGLNSNFQKNESNALNADSQTIGVSNE</sequence>
<proteinExistence type="inferred from homology"/>
<evidence type="ECO:0000256" key="7">
    <source>
        <dbReference type="SAM" id="Phobius"/>
    </source>
</evidence>
<keyword evidence="9" id="KW-0560">Oxidoreductase</keyword>
<organism evidence="9 12">
    <name type="scientific">Helicobacter muridarum</name>
    <dbReference type="NCBI Taxonomy" id="216"/>
    <lineage>
        <taxon>Bacteria</taxon>
        <taxon>Pseudomonadati</taxon>
        <taxon>Campylobacterota</taxon>
        <taxon>Epsilonproteobacteria</taxon>
        <taxon>Campylobacterales</taxon>
        <taxon>Helicobacteraceae</taxon>
        <taxon>Helicobacter</taxon>
    </lineage>
</organism>
<evidence type="ECO:0000256" key="6">
    <source>
        <dbReference type="RuleBase" id="RU000320"/>
    </source>
</evidence>
<dbReference type="PANTHER" id="PTHR43507:SF1">
    <property type="entry name" value="NADH-UBIQUINONE OXIDOREDUCTASE CHAIN 4"/>
    <property type="match status" value="1"/>
</dbReference>
<evidence type="ECO:0000256" key="3">
    <source>
        <dbReference type="ARBA" id="ARBA00022692"/>
    </source>
</evidence>
<dbReference type="GO" id="GO:0016020">
    <property type="term" value="C:membrane"/>
    <property type="evidence" value="ECO:0007669"/>
    <property type="project" value="UniProtKB-SubCell"/>
</dbReference>
<dbReference type="Proteomes" id="UP000255139">
    <property type="component" value="Unassembled WGS sequence"/>
</dbReference>
<feature type="transmembrane region" description="Helical" evidence="7">
    <location>
        <begin position="160"/>
        <end position="183"/>
    </location>
</feature>
<dbReference type="RefSeq" id="WP_081955565.1">
    <property type="nucleotide sequence ID" value="NZ_FZML01000001.1"/>
</dbReference>
<dbReference type="GO" id="GO:0008137">
    <property type="term" value="F:NADH dehydrogenase (ubiquinone) activity"/>
    <property type="evidence" value="ECO:0007669"/>
    <property type="project" value="InterPro"/>
</dbReference>
<dbReference type="InterPro" id="IPR001750">
    <property type="entry name" value="ND/Mrp_TM"/>
</dbReference>
<feature type="transmembrane region" description="Helical" evidence="7">
    <location>
        <begin position="209"/>
        <end position="232"/>
    </location>
</feature>
<keyword evidence="4 7" id="KW-1133">Transmembrane helix</keyword>
<dbReference type="GO" id="GO:0042773">
    <property type="term" value="P:ATP synthesis coupled electron transport"/>
    <property type="evidence" value="ECO:0007669"/>
    <property type="project" value="InterPro"/>
</dbReference>
<feature type="transmembrane region" description="Helical" evidence="7">
    <location>
        <begin position="372"/>
        <end position="394"/>
    </location>
</feature>
<evidence type="ECO:0000313" key="12">
    <source>
        <dbReference type="Proteomes" id="UP000255139"/>
    </source>
</evidence>
<dbReference type="GO" id="GO:0012505">
    <property type="term" value="C:endomembrane system"/>
    <property type="evidence" value="ECO:0007669"/>
    <property type="project" value="UniProtKB-SubCell"/>
</dbReference>
<evidence type="ECO:0000256" key="1">
    <source>
        <dbReference type="ARBA" id="ARBA00004127"/>
    </source>
</evidence>
<evidence type="ECO:0000259" key="8">
    <source>
        <dbReference type="Pfam" id="PF00361"/>
    </source>
</evidence>
<evidence type="ECO:0000256" key="2">
    <source>
        <dbReference type="ARBA" id="ARBA00009025"/>
    </source>
</evidence>
<keyword evidence="3 6" id="KW-0812">Transmembrane</keyword>